<evidence type="ECO:0000313" key="1">
    <source>
        <dbReference type="EMBL" id="OYQ52167.1"/>
    </source>
</evidence>
<proteinExistence type="predicted"/>
<dbReference type="Proteomes" id="UP000216035">
    <property type="component" value="Unassembled WGS sequence"/>
</dbReference>
<comment type="caution">
    <text evidence="1">The sequence shown here is derived from an EMBL/GenBank/DDBJ whole genome shotgun (WGS) entry which is preliminary data.</text>
</comment>
<evidence type="ECO:0000313" key="2">
    <source>
        <dbReference type="Proteomes" id="UP000216035"/>
    </source>
</evidence>
<evidence type="ECO:0008006" key="3">
    <source>
        <dbReference type="Google" id="ProtNLM"/>
    </source>
</evidence>
<dbReference type="EMBL" id="NOXX01000013">
    <property type="protein sequence ID" value="OYQ52167.1"/>
    <property type="molecule type" value="Genomic_DNA"/>
</dbReference>
<gene>
    <name evidence="1" type="ORF">CHX27_00100</name>
</gene>
<accession>A0A256AEP9</accession>
<name>A0A256AEP9_9FLAO</name>
<keyword evidence="2" id="KW-1185">Reference proteome</keyword>
<protein>
    <recommendedName>
        <fullName evidence="3">Type IV secretion protein Rhs</fullName>
    </recommendedName>
</protein>
<sequence>MYGYQYDDLNRLLKGNYRKMGYSVTGNYDETLSYDKHGNIQTLQRNGFADADFGMSVQIDNLAYTYSGNRLLRVTDSSNSLNGFRDGTNSGSDFDYDSYGNMTRDHNKLLRISYNHLNLPVAVEFDNTNRILYHYNAAGEKLLKLVRTNSPASEVVTEYIDGFQYKNGVLKFFPTAEGYVEFLDPTKFFYVYNYTDHLGNVRLSYTQNGNTVKTLEDNHYYPFGLRHENYASERFERVKEPNGELYVIQPTERREWQYK</sequence>
<reference evidence="1 2" key="1">
    <citation type="submission" date="2017-07" db="EMBL/GenBank/DDBJ databases">
        <title>Flavobacterium cyanobacteriorum sp. nov., isolated from cyanobacterial aggregates in a eutrophic lake.</title>
        <authorList>
            <person name="Cai H."/>
        </authorList>
    </citation>
    <scope>NUCLEOTIDE SEQUENCE [LARGE SCALE GENOMIC DNA]</scope>
    <source>
        <strain evidence="1 2">TH167</strain>
    </source>
</reference>
<dbReference type="Gene3D" id="2.180.10.10">
    <property type="entry name" value="RHS repeat-associated core"/>
    <property type="match status" value="1"/>
</dbReference>
<organism evidence="1 2">
    <name type="scientific">Flavobacterium aurantiibacter</name>
    <dbReference type="NCBI Taxonomy" id="2023067"/>
    <lineage>
        <taxon>Bacteria</taxon>
        <taxon>Pseudomonadati</taxon>
        <taxon>Bacteroidota</taxon>
        <taxon>Flavobacteriia</taxon>
        <taxon>Flavobacteriales</taxon>
        <taxon>Flavobacteriaceae</taxon>
        <taxon>Flavobacterium</taxon>
    </lineage>
</organism>
<dbReference type="AlphaFoldDB" id="A0A256AEP9"/>
<feature type="non-terminal residue" evidence="1">
    <location>
        <position position="259"/>
    </location>
</feature>